<gene>
    <name evidence="2" type="ORF">COCSADRAFT_322101</name>
</gene>
<evidence type="ECO:0008006" key="4">
    <source>
        <dbReference type="Google" id="ProtNLM"/>
    </source>
</evidence>
<organism evidence="2 3">
    <name type="scientific">Cochliobolus sativus (strain ND90Pr / ATCC 201652)</name>
    <name type="common">Common root rot and spot blotch fungus</name>
    <name type="synonym">Bipolaris sorokiniana</name>
    <dbReference type="NCBI Taxonomy" id="665912"/>
    <lineage>
        <taxon>Eukaryota</taxon>
        <taxon>Fungi</taxon>
        <taxon>Dikarya</taxon>
        <taxon>Ascomycota</taxon>
        <taxon>Pezizomycotina</taxon>
        <taxon>Dothideomycetes</taxon>
        <taxon>Pleosporomycetidae</taxon>
        <taxon>Pleosporales</taxon>
        <taxon>Pleosporineae</taxon>
        <taxon>Pleosporaceae</taxon>
        <taxon>Bipolaris</taxon>
    </lineage>
</organism>
<protein>
    <recommendedName>
        <fullName evidence="4">Secreted protein</fullName>
    </recommendedName>
</protein>
<reference evidence="2 3" key="1">
    <citation type="journal article" date="2012" name="PLoS Pathog.">
        <title>Diverse lifestyles and strategies of plant pathogenesis encoded in the genomes of eighteen Dothideomycetes fungi.</title>
        <authorList>
            <person name="Ohm R.A."/>
            <person name="Feau N."/>
            <person name="Henrissat B."/>
            <person name="Schoch C.L."/>
            <person name="Horwitz B.A."/>
            <person name="Barry K.W."/>
            <person name="Condon B.J."/>
            <person name="Copeland A.C."/>
            <person name="Dhillon B."/>
            <person name="Glaser F."/>
            <person name="Hesse C.N."/>
            <person name="Kosti I."/>
            <person name="LaButti K."/>
            <person name="Lindquist E.A."/>
            <person name="Lucas S."/>
            <person name="Salamov A.A."/>
            <person name="Bradshaw R.E."/>
            <person name="Ciuffetti L."/>
            <person name="Hamelin R.C."/>
            <person name="Kema G.H.J."/>
            <person name="Lawrence C."/>
            <person name="Scott J.A."/>
            <person name="Spatafora J.W."/>
            <person name="Turgeon B.G."/>
            <person name="de Wit P.J.G.M."/>
            <person name="Zhong S."/>
            <person name="Goodwin S.B."/>
            <person name="Grigoriev I.V."/>
        </authorList>
    </citation>
    <scope>NUCLEOTIDE SEQUENCE [LARGE SCALE GENOMIC DNA]</scope>
    <source>
        <strain evidence="3">ND90Pr / ATCC 201652</strain>
    </source>
</reference>
<dbReference type="KEGG" id="bsc:COCSADRAFT_322101"/>
<evidence type="ECO:0000256" key="1">
    <source>
        <dbReference type="SAM" id="SignalP"/>
    </source>
</evidence>
<proteinExistence type="predicted"/>
<dbReference type="AlphaFoldDB" id="M2SPE8"/>
<dbReference type="OMA" id="CAGKSAC"/>
<evidence type="ECO:0000313" key="2">
    <source>
        <dbReference type="EMBL" id="EMD64175.1"/>
    </source>
</evidence>
<name>M2SPE8_COCSN</name>
<sequence>MRKWLELHSTLHSLVASLLTLLGRQSRQLCSIHVQHSCAGKSACLLVFTLTASGQRPRQLRHHIKSNEARRHGYTTVNPRTYSKHLDWIVKARSRAVESAMTAAVPVRKPPWRLRADLSPRP</sequence>
<dbReference type="RefSeq" id="XP_007700042.1">
    <property type="nucleotide sequence ID" value="XM_007701852.1"/>
</dbReference>
<evidence type="ECO:0000313" key="3">
    <source>
        <dbReference type="Proteomes" id="UP000016934"/>
    </source>
</evidence>
<reference evidence="3" key="2">
    <citation type="journal article" date="2013" name="PLoS Genet.">
        <title>Comparative genome structure, secondary metabolite, and effector coding capacity across Cochliobolus pathogens.</title>
        <authorList>
            <person name="Condon B.J."/>
            <person name="Leng Y."/>
            <person name="Wu D."/>
            <person name="Bushley K.E."/>
            <person name="Ohm R.A."/>
            <person name="Otillar R."/>
            <person name="Martin J."/>
            <person name="Schackwitz W."/>
            <person name="Grimwood J."/>
            <person name="MohdZainudin N."/>
            <person name="Xue C."/>
            <person name="Wang R."/>
            <person name="Manning V.A."/>
            <person name="Dhillon B."/>
            <person name="Tu Z.J."/>
            <person name="Steffenson B.J."/>
            <person name="Salamov A."/>
            <person name="Sun H."/>
            <person name="Lowry S."/>
            <person name="LaButti K."/>
            <person name="Han J."/>
            <person name="Copeland A."/>
            <person name="Lindquist E."/>
            <person name="Barry K."/>
            <person name="Schmutz J."/>
            <person name="Baker S.E."/>
            <person name="Ciuffetti L.M."/>
            <person name="Grigoriev I.V."/>
            <person name="Zhong S."/>
            <person name="Turgeon B.G."/>
        </authorList>
    </citation>
    <scope>NUCLEOTIDE SEQUENCE [LARGE SCALE GENOMIC DNA]</scope>
    <source>
        <strain evidence="3">ND90Pr / ATCC 201652</strain>
    </source>
</reference>
<dbReference type="EMBL" id="KB445643">
    <property type="protein sequence ID" value="EMD64175.1"/>
    <property type="molecule type" value="Genomic_DNA"/>
</dbReference>
<keyword evidence="3" id="KW-1185">Reference proteome</keyword>
<accession>M2SPE8</accession>
<dbReference type="Proteomes" id="UP000016934">
    <property type="component" value="Unassembled WGS sequence"/>
</dbReference>
<dbReference type="OrthoDB" id="10410051at2759"/>
<keyword evidence="1" id="KW-0732">Signal</keyword>
<feature type="signal peptide" evidence="1">
    <location>
        <begin position="1"/>
        <end position="26"/>
    </location>
</feature>
<dbReference type="GeneID" id="19136685"/>
<dbReference type="HOGENOM" id="CLU_2061269_0_0_1"/>
<feature type="chain" id="PRO_5004025838" description="Secreted protein" evidence="1">
    <location>
        <begin position="27"/>
        <end position="122"/>
    </location>
</feature>